<dbReference type="Gene3D" id="3.40.800.10">
    <property type="entry name" value="Ureohydrolase domain"/>
    <property type="match status" value="1"/>
</dbReference>
<evidence type="ECO:0000313" key="5">
    <source>
        <dbReference type="EMBL" id="MBC6996647.1"/>
    </source>
</evidence>
<keyword evidence="3 4" id="KW-0378">Hydrolase</keyword>
<sequence length="414" mass="45583">MSYYPPTQYRMARCLTIKAKGEAYEITHELSGRSFVLPALAYQLLTELKAPTTLEELLERCPKALAAADVEALLNRLRAGGIIVGTGDDETYHRRLPAAPLFGVPAYDGPLATDRQNRRLVLLGLPFGSGNKLDAGCARFPAKLRWFAQSYLATLHRRAATLDFRGLGADNAAFDQLRQWLTENRLTDGGDLYLQANEYPASVYAKVERLTAEISAAGNVPIMLGGDHSLTFPAISGVAKHHERLQIIQFDAHSDTYANRIADLYASVGKAPHHHGNFLSHALALPQIQSVWQYGIRGPYTLTPAADPRCRVFYAHEIPALLERPDAVWPDPEIPTYLTFDIDFFDPSLAPGTATPVIDGPDYRSGLALLEKILGRINVVGADLMEVNPEKDRDERTMQAAVGTLLRLINGIKS</sequence>
<dbReference type="InterPro" id="IPR023696">
    <property type="entry name" value="Ureohydrolase_dom_sf"/>
</dbReference>
<dbReference type="PANTHER" id="PTHR11358">
    <property type="entry name" value="ARGINASE/AGMATINASE"/>
    <property type="match status" value="1"/>
</dbReference>
<dbReference type="PROSITE" id="PS01053">
    <property type="entry name" value="ARGINASE_1"/>
    <property type="match status" value="1"/>
</dbReference>
<dbReference type="Proteomes" id="UP000650081">
    <property type="component" value="Unassembled WGS sequence"/>
</dbReference>
<dbReference type="InterPro" id="IPR020855">
    <property type="entry name" value="Ureohydrolase_Mn_BS"/>
</dbReference>
<organism evidence="5 6">
    <name type="scientific">Neolewinella lacunae</name>
    <dbReference type="NCBI Taxonomy" id="1517758"/>
    <lineage>
        <taxon>Bacteria</taxon>
        <taxon>Pseudomonadati</taxon>
        <taxon>Bacteroidota</taxon>
        <taxon>Saprospiria</taxon>
        <taxon>Saprospirales</taxon>
        <taxon>Lewinellaceae</taxon>
        <taxon>Neolewinella</taxon>
    </lineage>
</organism>
<gene>
    <name evidence="5" type="ORF">H9S92_20920</name>
</gene>
<evidence type="ECO:0000256" key="4">
    <source>
        <dbReference type="RuleBase" id="RU003684"/>
    </source>
</evidence>
<dbReference type="AlphaFoldDB" id="A0A923PM74"/>
<protein>
    <submittedName>
        <fullName evidence="5">Arginase family protein</fullName>
    </submittedName>
</protein>
<dbReference type="SUPFAM" id="SSF52768">
    <property type="entry name" value="Arginase/deacetylase"/>
    <property type="match status" value="1"/>
</dbReference>
<evidence type="ECO:0000313" key="6">
    <source>
        <dbReference type="Proteomes" id="UP000650081"/>
    </source>
</evidence>
<name>A0A923PM74_9BACT</name>
<proteinExistence type="inferred from homology"/>
<dbReference type="EMBL" id="JACSIT010000153">
    <property type="protein sequence ID" value="MBC6996647.1"/>
    <property type="molecule type" value="Genomic_DNA"/>
</dbReference>
<dbReference type="PRINTS" id="PR00116">
    <property type="entry name" value="ARGINASE"/>
</dbReference>
<accession>A0A923PM74</accession>
<dbReference type="PROSITE" id="PS51409">
    <property type="entry name" value="ARGINASE_2"/>
    <property type="match status" value="1"/>
</dbReference>
<dbReference type="Pfam" id="PF00491">
    <property type="entry name" value="Arginase"/>
    <property type="match status" value="1"/>
</dbReference>
<evidence type="ECO:0000256" key="1">
    <source>
        <dbReference type="ARBA" id="ARBA00009227"/>
    </source>
</evidence>
<comment type="similarity">
    <text evidence="1">Belongs to the arginase family. Agmatinase subfamily.</text>
</comment>
<dbReference type="PANTHER" id="PTHR11358:SF26">
    <property type="entry name" value="GUANIDINO ACID HYDROLASE, MITOCHONDRIAL"/>
    <property type="match status" value="1"/>
</dbReference>
<dbReference type="InterPro" id="IPR006035">
    <property type="entry name" value="Ureohydrolase"/>
</dbReference>
<dbReference type="GO" id="GO:0046872">
    <property type="term" value="F:metal ion binding"/>
    <property type="evidence" value="ECO:0007669"/>
    <property type="project" value="UniProtKB-KW"/>
</dbReference>
<reference evidence="5" key="1">
    <citation type="submission" date="2020-08" db="EMBL/GenBank/DDBJ databases">
        <title>Lewinella bacteria from marine environments.</title>
        <authorList>
            <person name="Zhong Y."/>
        </authorList>
    </citation>
    <scope>NUCLEOTIDE SEQUENCE</scope>
    <source>
        <strain evidence="5">KCTC 42187</strain>
    </source>
</reference>
<evidence type="ECO:0000256" key="3">
    <source>
        <dbReference type="ARBA" id="ARBA00022801"/>
    </source>
</evidence>
<keyword evidence="6" id="KW-1185">Reference proteome</keyword>
<comment type="caution">
    <text evidence="5">The sequence shown here is derived from an EMBL/GenBank/DDBJ whole genome shotgun (WGS) entry which is preliminary data.</text>
</comment>
<dbReference type="GO" id="GO:0008783">
    <property type="term" value="F:agmatinase activity"/>
    <property type="evidence" value="ECO:0007669"/>
    <property type="project" value="TreeGrafter"/>
</dbReference>
<dbReference type="RefSeq" id="WP_187468650.1">
    <property type="nucleotide sequence ID" value="NZ_JACSIT010000153.1"/>
</dbReference>
<dbReference type="GO" id="GO:0033389">
    <property type="term" value="P:putrescine biosynthetic process from arginine, via agmatine"/>
    <property type="evidence" value="ECO:0007669"/>
    <property type="project" value="TreeGrafter"/>
</dbReference>
<evidence type="ECO:0000256" key="2">
    <source>
        <dbReference type="ARBA" id="ARBA00022723"/>
    </source>
</evidence>
<keyword evidence="2" id="KW-0479">Metal-binding</keyword>